<evidence type="ECO:0000256" key="1">
    <source>
        <dbReference type="PIRSR" id="PIRSR002703-1"/>
    </source>
</evidence>
<accession>A0A200R9X6</accession>
<sequence>MAEIRAFLIVLLATFVAGRYASVIFNYDNQCEDTIWLGAAPEIGEAQWVHERESLTIFETPDQWAGSIWVRRGCITDDNNRFYCVTGDCGRGDIFCKGEQPKYPVTLLNFAINQSDVTYEVSLVHGYNVPVRIVPVGGSGDCPTADCPNDVTKYECPRDLLFLDRKGLTVACQSPCDALKDPQYCCTGAFAGDACKSSRYSDGFKRTCPLASTYPGDKTSHKCTGASAYNITFCPI</sequence>
<dbReference type="PANTHER" id="PTHR31048">
    <property type="entry name" value="OS03G0233200 PROTEIN"/>
    <property type="match status" value="1"/>
</dbReference>
<dbReference type="Gene3D" id="2.60.110.10">
    <property type="entry name" value="Thaumatin"/>
    <property type="match status" value="1"/>
</dbReference>
<protein>
    <submittedName>
        <fullName evidence="3">Thaumatin</fullName>
    </submittedName>
</protein>
<dbReference type="InParanoid" id="A0A200R9X6"/>
<feature type="chain" id="PRO_5012690619" evidence="2">
    <location>
        <begin position="22"/>
        <end position="236"/>
    </location>
</feature>
<evidence type="ECO:0000313" key="3">
    <source>
        <dbReference type="EMBL" id="OVA19486.1"/>
    </source>
</evidence>
<feature type="disulfide bond" evidence="1">
    <location>
        <begin position="142"/>
        <end position="223"/>
    </location>
</feature>
<dbReference type="OrthoDB" id="430315at2759"/>
<dbReference type="SMART" id="SM00205">
    <property type="entry name" value="THN"/>
    <property type="match status" value="1"/>
</dbReference>
<feature type="disulfide bond" evidence="1">
    <location>
        <begin position="147"/>
        <end position="208"/>
    </location>
</feature>
<feature type="signal peptide" evidence="2">
    <location>
        <begin position="1"/>
        <end position="21"/>
    </location>
</feature>
<reference evidence="3 4" key="1">
    <citation type="journal article" date="2017" name="Mol. Plant">
        <title>The Genome of Medicinal Plant Macleaya cordata Provides New Insights into Benzylisoquinoline Alkaloids Metabolism.</title>
        <authorList>
            <person name="Liu X."/>
            <person name="Liu Y."/>
            <person name="Huang P."/>
            <person name="Ma Y."/>
            <person name="Qing Z."/>
            <person name="Tang Q."/>
            <person name="Cao H."/>
            <person name="Cheng P."/>
            <person name="Zheng Y."/>
            <person name="Yuan Z."/>
            <person name="Zhou Y."/>
            <person name="Liu J."/>
            <person name="Tang Z."/>
            <person name="Zhuo Y."/>
            <person name="Zhang Y."/>
            <person name="Yu L."/>
            <person name="Huang J."/>
            <person name="Yang P."/>
            <person name="Peng Q."/>
            <person name="Zhang J."/>
            <person name="Jiang W."/>
            <person name="Zhang Z."/>
            <person name="Lin K."/>
            <person name="Ro D.K."/>
            <person name="Chen X."/>
            <person name="Xiong X."/>
            <person name="Shang Y."/>
            <person name="Huang S."/>
            <person name="Zeng J."/>
        </authorList>
    </citation>
    <scope>NUCLEOTIDE SEQUENCE [LARGE SCALE GENOMIC DNA]</scope>
    <source>
        <strain evidence="4">cv. BLH2017</strain>
        <tissue evidence="3">Root</tissue>
    </source>
</reference>
<dbReference type="PROSITE" id="PS51367">
    <property type="entry name" value="THAUMATIN_2"/>
    <property type="match status" value="1"/>
</dbReference>
<dbReference type="Proteomes" id="UP000195402">
    <property type="component" value="Unassembled WGS sequence"/>
</dbReference>
<keyword evidence="4" id="KW-1185">Reference proteome</keyword>
<name>A0A200R9X6_MACCD</name>
<comment type="caution">
    <text evidence="3">The sequence shown here is derived from an EMBL/GenBank/DDBJ whole genome shotgun (WGS) entry which is preliminary data.</text>
</comment>
<dbReference type="InterPro" id="IPR037176">
    <property type="entry name" value="Osmotin/thaumatin-like_sf"/>
</dbReference>
<dbReference type="InterPro" id="IPR001938">
    <property type="entry name" value="Thaumatin"/>
</dbReference>
<dbReference type="SUPFAM" id="SSF49870">
    <property type="entry name" value="Osmotin, thaumatin-like protein"/>
    <property type="match status" value="1"/>
</dbReference>
<gene>
    <name evidence="3" type="ORF">BVC80_9057g63</name>
</gene>
<dbReference type="Pfam" id="PF00314">
    <property type="entry name" value="Thaumatin"/>
    <property type="match status" value="1"/>
</dbReference>
<dbReference type="PRINTS" id="PR00347">
    <property type="entry name" value="THAUMATIN"/>
</dbReference>
<proteinExistence type="predicted"/>
<evidence type="ECO:0000256" key="2">
    <source>
        <dbReference type="SAM" id="SignalP"/>
    </source>
</evidence>
<keyword evidence="1" id="KW-1015">Disulfide bond</keyword>
<dbReference type="OMA" id="CQLAHTY"/>
<feature type="disulfide bond" evidence="1">
    <location>
        <begin position="89"/>
        <end position="96"/>
    </location>
</feature>
<feature type="disulfide bond" evidence="1">
    <location>
        <begin position="74"/>
        <end position="84"/>
    </location>
</feature>
<dbReference type="EMBL" id="MVGT01000186">
    <property type="protein sequence ID" value="OVA19486.1"/>
    <property type="molecule type" value="Genomic_DNA"/>
</dbReference>
<keyword evidence="2" id="KW-0732">Signal</keyword>
<feature type="disulfide bond" evidence="1">
    <location>
        <begin position="31"/>
        <end position="234"/>
    </location>
</feature>
<evidence type="ECO:0000313" key="4">
    <source>
        <dbReference type="Proteomes" id="UP000195402"/>
    </source>
</evidence>
<feature type="disulfide bond" evidence="1">
    <location>
        <begin position="156"/>
        <end position="172"/>
    </location>
</feature>
<feature type="disulfide bond" evidence="1">
    <location>
        <begin position="186"/>
        <end position="195"/>
    </location>
</feature>
<dbReference type="PIRSF" id="PIRSF002703">
    <property type="entry name" value="Thaumatin"/>
    <property type="match status" value="1"/>
</dbReference>
<dbReference type="AlphaFoldDB" id="A0A200R9X6"/>
<feature type="disulfide bond" evidence="1">
    <location>
        <begin position="176"/>
        <end position="185"/>
    </location>
</feature>
<organism evidence="3 4">
    <name type="scientific">Macleaya cordata</name>
    <name type="common">Five-seeded plume-poppy</name>
    <name type="synonym">Bocconia cordata</name>
    <dbReference type="NCBI Taxonomy" id="56857"/>
    <lineage>
        <taxon>Eukaryota</taxon>
        <taxon>Viridiplantae</taxon>
        <taxon>Streptophyta</taxon>
        <taxon>Embryophyta</taxon>
        <taxon>Tracheophyta</taxon>
        <taxon>Spermatophyta</taxon>
        <taxon>Magnoliopsida</taxon>
        <taxon>Ranunculales</taxon>
        <taxon>Papaveraceae</taxon>
        <taxon>Papaveroideae</taxon>
        <taxon>Macleaya</taxon>
    </lineage>
</organism>